<protein>
    <recommendedName>
        <fullName evidence="2">DM2 domain-containing protein</fullName>
    </recommendedName>
</protein>
<reference evidence="3" key="1">
    <citation type="submission" date="2019-12" db="EMBL/GenBank/DDBJ databases">
        <title>Genome sequencing and annotation of Brassica cretica.</title>
        <authorList>
            <person name="Studholme D.J."/>
            <person name="Sarris P."/>
        </authorList>
    </citation>
    <scope>NUCLEOTIDE SEQUENCE</scope>
    <source>
        <strain evidence="3">PFS-109/04</strain>
        <tissue evidence="3">Leaf</tissue>
    </source>
</reference>
<accession>A0A8S9S7P3</accession>
<dbReference type="InterPro" id="IPR019835">
    <property type="entry name" value="SWIB_domain"/>
</dbReference>
<gene>
    <name evidence="3" type="ORF">F2Q69_00032481</name>
</gene>
<comment type="caution">
    <text evidence="3">The sequence shown here is derived from an EMBL/GenBank/DDBJ whole genome shotgun (WGS) entry which is preliminary data.</text>
</comment>
<organism evidence="3 4">
    <name type="scientific">Brassica cretica</name>
    <name type="common">Mustard</name>
    <dbReference type="NCBI Taxonomy" id="69181"/>
    <lineage>
        <taxon>Eukaryota</taxon>
        <taxon>Viridiplantae</taxon>
        <taxon>Streptophyta</taxon>
        <taxon>Embryophyta</taxon>
        <taxon>Tracheophyta</taxon>
        <taxon>Spermatophyta</taxon>
        <taxon>Magnoliopsida</taxon>
        <taxon>eudicotyledons</taxon>
        <taxon>Gunneridae</taxon>
        <taxon>Pentapetalae</taxon>
        <taxon>rosids</taxon>
        <taxon>malvids</taxon>
        <taxon>Brassicales</taxon>
        <taxon>Brassicaceae</taxon>
        <taxon>Brassiceae</taxon>
        <taxon>Brassica</taxon>
    </lineage>
</organism>
<proteinExistence type="predicted"/>
<dbReference type="Gene3D" id="1.10.245.10">
    <property type="entry name" value="SWIB/MDM2 domain"/>
    <property type="match status" value="2"/>
</dbReference>
<dbReference type="Proteomes" id="UP000712600">
    <property type="component" value="Unassembled WGS sequence"/>
</dbReference>
<evidence type="ECO:0000256" key="1">
    <source>
        <dbReference type="SAM" id="MobiDB-lite"/>
    </source>
</evidence>
<dbReference type="AlphaFoldDB" id="A0A8S9S7P3"/>
<evidence type="ECO:0000259" key="2">
    <source>
        <dbReference type="PROSITE" id="PS51925"/>
    </source>
</evidence>
<dbReference type="SUPFAM" id="SSF47592">
    <property type="entry name" value="SWIB/MDM2 domain"/>
    <property type="match status" value="2"/>
</dbReference>
<dbReference type="SMART" id="SM00151">
    <property type="entry name" value="SWIB"/>
    <property type="match status" value="1"/>
</dbReference>
<feature type="compositionally biased region" description="Low complexity" evidence="1">
    <location>
        <begin position="15"/>
        <end position="37"/>
    </location>
</feature>
<name>A0A8S9S7P3_BRACR</name>
<evidence type="ECO:0000313" key="4">
    <source>
        <dbReference type="Proteomes" id="UP000712600"/>
    </source>
</evidence>
<feature type="domain" description="DM2" evidence="2">
    <location>
        <begin position="65"/>
        <end position="171"/>
    </location>
</feature>
<dbReference type="CDD" id="cd10567">
    <property type="entry name" value="SWIB-MDM2_like"/>
    <property type="match status" value="1"/>
</dbReference>
<dbReference type="EMBL" id="QGKX02000088">
    <property type="protein sequence ID" value="KAF3589585.1"/>
    <property type="molecule type" value="Genomic_DNA"/>
</dbReference>
<dbReference type="InterPro" id="IPR036885">
    <property type="entry name" value="SWIB_MDM2_dom_sf"/>
</dbReference>
<evidence type="ECO:0000313" key="3">
    <source>
        <dbReference type="EMBL" id="KAF3589585.1"/>
    </source>
</evidence>
<dbReference type="PANTHER" id="PTHR13844">
    <property type="entry name" value="SWI/SNF-RELATED MATRIX-ASSOCIATED ACTIN-DEPENDENT REGULATOR OF CHROMATIN SUBFAMILY D"/>
    <property type="match status" value="1"/>
</dbReference>
<feature type="compositionally biased region" description="Basic residues" evidence="1">
    <location>
        <begin position="38"/>
        <end position="61"/>
    </location>
</feature>
<dbReference type="InterPro" id="IPR003121">
    <property type="entry name" value="SWIB_MDM2_domain"/>
</dbReference>
<feature type="region of interest" description="Disordered" evidence="1">
    <location>
        <begin position="15"/>
        <end position="65"/>
    </location>
</feature>
<sequence>MSSLAARVFRSLLAPASRAATSSSRSASTVAAGGTKKSAAKPKAKPKPKSKPYSPAKKKTPRTTGIFKATTVSPALAQFLGTGETTRTDAVKEVWTYVKSHDLQNPADKREIFCDEKLKQIFEGKDKVGFLENPADKREIFCDEKLKQIFEGKDKVGFLEVTKLLSTHFVKTTA</sequence>
<dbReference type="Pfam" id="PF02201">
    <property type="entry name" value="SWIB"/>
    <property type="match status" value="1"/>
</dbReference>
<dbReference type="PROSITE" id="PS51925">
    <property type="entry name" value="SWIB_MDM2"/>
    <property type="match status" value="1"/>
</dbReference>